<comment type="pathway">
    <text evidence="4">Amino-acid biosynthesis; L-proline biosynthesis; L-proline from L-glutamate 5-semialdehyde: step 1/1.</text>
</comment>
<dbReference type="PANTHER" id="PTHR11645:SF0">
    <property type="entry name" value="PYRROLINE-5-CARBOXYLATE REDUCTASE 3"/>
    <property type="match status" value="1"/>
</dbReference>
<keyword evidence="3 4" id="KW-0560">Oxidoreductase</keyword>
<dbReference type="OrthoDB" id="9805754at2"/>
<dbReference type="Pfam" id="PF03807">
    <property type="entry name" value="F420_oxidored"/>
    <property type="match status" value="1"/>
</dbReference>
<evidence type="ECO:0000259" key="8">
    <source>
        <dbReference type="Pfam" id="PF03807"/>
    </source>
</evidence>
<comment type="catalytic activity">
    <reaction evidence="4">
        <text>L-proline + NAD(+) = (S)-1-pyrroline-5-carboxylate + NADH + 2 H(+)</text>
        <dbReference type="Rhea" id="RHEA:14105"/>
        <dbReference type="ChEBI" id="CHEBI:15378"/>
        <dbReference type="ChEBI" id="CHEBI:17388"/>
        <dbReference type="ChEBI" id="CHEBI:57540"/>
        <dbReference type="ChEBI" id="CHEBI:57945"/>
        <dbReference type="ChEBI" id="CHEBI:60039"/>
        <dbReference type="EC" id="1.5.1.2"/>
    </reaction>
</comment>
<dbReference type="EMBL" id="SPIA01000002">
    <property type="protein sequence ID" value="TFH68010.1"/>
    <property type="molecule type" value="Genomic_DNA"/>
</dbReference>
<dbReference type="Gene3D" id="1.10.3730.10">
    <property type="entry name" value="ProC C-terminal domain-like"/>
    <property type="match status" value="1"/>
</dbReference>
<dbReference type="InterPro" id="IPR036291">
    <property type="entry name" value="NAD(P)-bd_dom_sf"/>
</dbReference>
<evidence type="ECO:0000256" key="3">
    <source>
        <dbReference type="ARBA" id="ARBA00023002"/>
    </source>
</evidence>
<dbReference type="UniPathway" id="UPA00098">
    <property type="reaction ID" value="UER00361"/>
</dbReference>
<evidence type="ECO:0000256" key="2">
    <source>
        <dbReference type="ARBA" id="ARBA00022857"/>
    </source>
</evidence>
<dbReference type="GO" id="GO:0004735">
    <property type="term" value="F:pyrroline-5-carboxylate reductase activity"/>
    <property type="evidence" value="ECO:0007669"/>
    <property type="project" value="UniProtKB-UniRule"/>
</dbReference>
<feature type="domain" description="Pyrroline-5-carboxylate reductase catalytic N-terminal" evidence="8">
    <location>
        <begin position="6"/>
        <end position="99"/>
    </location>
</feature>
<evidence type="ECO:0000256" key="1">
    <source>
        <dbReference type="ARBA" id="ARBA00005525"/>
    </source>
</evidence>
<evidence type="ECO:0000256" key="6">
    <source>
        <dbReference type="PIRSR" id="PIRSR000193-1"/>
    </source>
</evidence>
<dbReference type="AlphaFoldDB" id="A0A4Y8UH54"/>
<organism evidence="10 11">
    <name type="scientific">Gammaproteobacteria bacterium LSUCC0057</name>
    <dbReference type="NCBI Taxonomy" id="2559237"/>
    <lineage>
        <taxon>Bacteria</taxon>
        <taxon>Pseudomonadati</taxon>
        <taxon>Pseudomonadota</taxon>
        <taxon>Gammaproteobacteria</taxon>
        <taxon>Cellvibrionales</taxon>
        <taxon>Porticoccaceae</taxon>
        <taxon>SAR92 clade</taxon>
    </lineage>
</organism>
<dbReference type="SUPFAM" id="SSF48179">
    <property type="entry name" value="6-phosphogluconate dehydrogenase C-terminal domain-like"/>
    <property type="match status" value="1"/>
</dbReference>
<evidence type="ECO:0000256" key="5">
    <source>
        <dbReference type="NCBIfam" id="TIGR00112"/>
    </source>
</evidence>
<dbReference type="InterPro" id="IPR008927">
    <property type="entry name" value="6-PGluconate_DH-like_C_sf"/>
</dbReference>
<sequence>MYPLLFIGGGNMARSLIGGIIAAGHSAEAITVCEPNADVGAALARDFGVVVADASAAAHCAAAAEVIVLAVKPQQMAAVAEPLAAAVSHRPLLVSIAAGIDCAALAHWLGAATPLVRAMPNTPALLQQGATGLYAADSVSPAQRQRAEQLFSAIGVAHWVGREELIDTVTALSGSGPAYFFLLMELMAKVAEEMGLDAATAHQLAVQTAQGAAAMARHSGDSPATLRGKVTSPGGTTERALAIFTRQGLESTVRAAMLGAAERSAEMAAELGPQPHKD</sequence>
<evidence type="ECO:0000256" key="4">
    <source>
        <dbReference type="HAMAP-Rule" id="MF_01925"/>
    </source>
</evidence>
<dbReference type="Pfam" id="PF14748">
    <property type="entry name" value="P5CR_dimer"/>
    <property type="match status" value="1"/>
</dbReference>
<evidence type="ECO:0000256" key="7">
    <source>
        <dbReference type="SAM" id="MobiDB-lite"/>
    </source>
</evidence>
<dbReference type="NCBIfam" id="TIGR00112">
    <property type="entry name" value="proC"/>
    <property type="match status" value="1"/>
</dbReference>
<name>A0A4Y8UH54_9GAMM</name>
<comment type="subcellular location">
    <subcellularLocation>
        <location evidence="4">Cytoplasm</location>
    </subcellularLocation>
</comment>
<feature type="binding site" evidence="6">
    <location>
        <begin position="70"/>
        <end position="73"/>
    </location>
    <ligand>
        <name>NADP(+)</name>
        <dbReference type="ChEBI" id="CHEBI:58349"/>
    </ligand>
</feature>
<dbReference type="GO" id="GO:0055129">
    <property type="term" value="P:L-proline biosynthetic process"/>
    <property type="evidence" value="ECO:0007669"/>
    <property type="project" value="UniProtKB-UniRule"/>
</dbReference>
<keyword evidence="4" id="KW-0963">Cytoplasm</keyword>
<dbReference type="InterPro" id="IPR028939">
    <property type="entry name" value="P5C_Rdtase_cat_N"/>
</dbReference>
<dbReference type="InterPro" id="IPR029036">
    <property type="entry name" value="P5CR_dimer"/>
</dbReference>
<dbReference type="Proteomes" id="UP000298133">
    <property type="component" value="Unassembled WGS sequence"/>
</dbReference>
<comment type="caution">
    <text evidence="10">The sequence shown here is derived from an EMBL/GenBank/DDBJ whole genome shotgun (WGS) entry which is preliminary data.</text>
</comment>
<keyword evidence="4" id="KW-0028">Amino-acid biosynthesis</keyword>
<accession>A0A4Y8UH54</accession>
<dbReference type="GO" id="GO:0005737">
    <property type="term" value="C:cytoplasm"/>
    <property type="evidence" value="ECO:0007669"/>
    <property type="project" value="UniProtKB-SubCell"/>
</dbReference>
<keyword evidence="11" id="KW-1185">Reference proteome</keyword>
<dbReference type="PIRSF" id="PIRSF000193">
    <property type="entry name" value="Pyrrol-5-carb_rd"/>
    <property type="match status" value="1"/>
</dbReference>
<keyword evidence="4" id="KW-0641">Proline biosynthesis</keyword>
<comment type="catalytic activity">
    <reaction evidence="4">
        <text>L-proline + NADP(+) = (S)-1-pyrroline-5-carboxylate + NADPH + 2 H(+)</text>
        <dbReference type="Rhea" id="RHEA:14109"/>
        <dbReference type="ChEBI" id="CHEBI:15378"/>
        <dbReference type="ChEBI" id="CHEBI:17388"/>
        <dbReference type="ChEBI" id="CHEBI:57783"/>
        <dbReference type="ChEBI" id="CHEBI:58349"/>
        <dbReference type="ChEBI" id="CHEBI:60039"/>
        <dbReference type="EC" id="1.5.1.2"/>
    </reaction>
</comment>
<gene>
    <name evidence="4" type="primary">proC</name>
    <name evidence="10" type="ORF">E3W66_07135</name>
</gene>
<dbReference type="InterPro" id="IPR000304">
    <property type="entry name" value="Pyrroline-COOH_reductase"/>
</dbReference>
<evidence type="ECO:0000313" key="10">
    <source>
        <dbReference type="EMBL" id="TFH68010.1"/>
    </source>
</evidence>
<reference evidence="10 11" key="1">
    <citation type="submission" date="2019-03" db="EMBL/GenBank/DDBJ databases">
        <title>Draft genome of Gammaproteobacteria bacterium LSUCC0057, a member of the SAR92 clade.</title>
        <authorList>
            <person name="Lanclos V.C."/>
            <person name="Doiron C."/>
            <person name="Henson M.W."/>
            <person name="Thrash J.C."/>
        </authorList>
    </citation>
    <scope>NUCLEOTIDE SEQUENCE [LARGE SCALE GENOMIC DNA]</scope>
    <source>
        <strain evidence="10 11">LSUCC0057</strain>
    </source>
</reference>
<dbReference type="PANTHER" id="PTHR11645">
    <property type="entry name" value="PYRROLINE-5-CARBOXYLATE REDUCTASE"/>
    <property type="match status" value="1"/>
</dbReference>
<dbReference type="SUPFAM" id="SSF51735">
    <property type="entry name" value="NAD(P)-binding Rossmann-fold domains"/>
    <property type="match status" value="1"/>
</dbReference>
<feature type="domain" description="Pyrroline-5-carboxylate reductase dimerisation" evidence="9">
    <location>
        <begin position="163"/>
        <end position="267"/>
    </location>
</feature>
<evidence type="ECO:0000313" key="11">
    <source>
        <dbReference type="Proteomes" id="UP000298133"/>
    </source>
</evidence>
<dbReference type="FunFam" id="1.10.3730.10:FF:000001">
    <property type="entry name" value="Pyrroline-5-carboxylate reductase"/>
    <property type="match status" value="1"/>
</dbReference>
<comment type="function">
    <text evidence="4">Catalyzes the reduction of 1-pyrroline-5-carboxylate (PCA) to L-proline.</text>
</comment>
<proteinExistence type="inferred from homology"/>
<feature type="binding site" evidence="6">
    <location>
        <begin position="7"/>
        <end position="12"/>
    </location>
    <ligand>
        <name>NADP(+)</name>
        <dbReference type="ChEBI" id="CHEBI:58349"/>
    </ligand>
</feature>
<dbReference type="HAMAP" id="MF_01925">
    <property type="entry name" value="P5C_reductase"/>
    <property type="match status" value="1"/>
</dbReference>
<protein>
    <recommendedName>
        <fullName evidence="4 5">Pyrroline-5-carboxylate reductase</fullName>
        <shortName evidence="4">P5C reductase</shortName>
        <shortName evidence="4">P5CR</shortName>
        <ecNumber evidence="4 5">1.5.1.2</ecNumber>
    </recommendedName>
    <alternativeName>
        <fullName evidence="4">PCA reductase</fullName>
    </alternativeName>
</protein>
<comment type="similarity">
    <text evidence="1 4">Belongs to the pyrroline-5-carboxylate reductase family.</text>
</comment>
<evidence type="ECO:0000259" key="9">
    <source>
        <dbReference type="Pfam" id="PF14748"/>
    </source>
</evidence>
<dbReference type="EC" id="1.5.1.2" evidence="4 5"/>
<dbReference type="Gene3D" id="3.40.50.720">
    <property type="entry name" value="NAD(P)-binding Rossmann-like Domain"/>
    <property type="match status" value="1"/>
</dbReference>
<keyword evidence="2 4" id="KW-0521">NADP</keyword>
<feature type="region of interest" description="Disordered" evidence="7">
    <location>
        <begin position="215"/>
        <end position="234"/>
    </location>
</feature>